<proteinExistence type="predicted"/>
<keyword evidence="2" id="KW-1185">Reference proteome</keyword>
<dbReference type="VEuPathDB" id="FungiDB:VP01_15385g1"/>
<sequence>QDSVPKPPELSTLEEFYKWFRQTEQIEDAVKSGSTSYIQQNEVQCLNNLQRGQVKYGNSIIHLGSRFVTYAQGLMALCTTPLIGLPLGRHLLNSPQPQCMLTSRSTQRWLRI</sequence>
<organism evidence="1 2">
    <name type="scientific">Puccinia sorghi</name>
    <dbReference type="NCBI Taxonomy" id="27349"/>
    <lineage>
        <taxon>Eukaryota</taxon>
        <taxon>Fungi</taxon>
        <taxon>Dikarya</taxon>
        <taxon>Basidiomycota</taxon>
        <taxon>Pucciniomycotina</taxon>
        <taxon>Pucciniomycetes</taxon>
        <taxon>Pucciniales</taxon>
        <taxon>Pucciniaceae</taxon>
        <taxon>Puccinia</taxon>
    </lineage>
</organism>
<evidence type="ECO:0000313" key="2">
    <source>
        <dbReference type="Proteomes" id="UP000037035"/>
    </source>
</evidence>
<dbReference type="STRING" id="27349.A0A0L6VID8"/>
<dbReference type="EMBL" id="LAVV01005981">
    <property type="protein sequence ID" value="KNZ60551.1"/>
    <property type="molecule type" value="Genomic_DNA"/>
</dbReference>
<dbReference type="OrthoDB" id="3056461at2759"/>
<feature type="non-terminal residue" evidence="1">
    <location>
        <position position="1"/>
    </location>
</feature>
<name>A0A0L6VID8_9BASI</name>
<evidence type="ECO:0000313" key="1">
    <source>
        <dbReference type="EMBL" id="KNZ60551.1"/>
    </source>
</evidence>
<accession>A0A0L6VID8</accession>
<gene>
    <name evidence="1" type="ORF">VP01_15385g1</name>
</gene>
<protein>
    <submittedName>
        <fullName evidence="1">Uncharacterized protein</fullName>
    </submittedName>
</protein>
<comment type="caution">
    <text evidence="1">The sequence shown here is derived from an EMBL/GenBank/DDBJ whole genome shotgun (WGS) entry which is preliminary data.</text>
</comment>
<dbReference type="Proteomes" id="UP000037035">
    <property type="component" value="Unassembled WGS sequence"/>
</dbReference>
<reference evidence="1 2" key="1">
    <citation type="submission" date="2015-08" db="EMBL/GenBank/DDBJ databases">
        <title>Next Generation Sequencing and Analysis of the Genome of Puccinia sorghi L Schw, the Causal Agent of Maize Common Rust.</title>
        <authorList>
            <person name="Rochi L."/>
            <person name="Burguener G."/>
            <person name="Darino M."/>
            <person name="Turjanski A."/>
            <person name="Kreff E."/>
            <person name="Dieguez M.J."/>
            <person name="Sacco F."/>
        </authorList>
    </citation>
    <scope>NUCLEOTIDE SEQUENCE [LARGE SCALE GENOMIC DNA]</scope>
    <source>
        <strain evidence="1 2">RO10H11247</strain>
    </source>
</reference>
<dbReference type="AlphaFoldDB" id="A0A0L6VID8"/>